<dbReference type="SMART" id="SM00448">
    <property type="entry name" value="REC"/>
    <property type="match status" value="1"/>
</dbReference>
<dbReference type="Pfam" id="PF00486">
    <property type="entry name" value="Trans_reg_C"/>
    <property type="match status" value="1"/>
</dbReference>
<evidence type="ECO:0000256" key="1">
    <source>
        <dbReference type="ARBA" id="ARBA00022553"/>
    </source>
</evidence>
<evidence type="ECO:0000313" key="11">
    <source>
        <dbReference type="Proteomes" id="UP000030060"/>
    </source>
</evidence>
<dbReference type="AlphaFoldDB" id="A0A0A1Z5E1"/>
<dbReference type="PANTHER" id="PTHR48111">
    <property type="entry name" value="REGULATOR OF RPOS"/>
    <property type="match status" value="1"/>
</dbReference>
<dbReference type="InterPro" id="IPR001867">
    <property type="entry name" value="OmpR/PhoB-type_DNA-bd"/>
</dbReference>
<dbReference type="Gene3D" id="3.40.50.2300">
    <property type="match status" value="1"/>
</dbReference>
<evidence type="ECO:0000256" key="5">
    <source>
        <dbReference type="ARBA" id="ARBA00023163"/>
    </source>
</evidence>
<dbReference type="GO" id="GO:0005829">
    <property type="term" value="C:cytosol"/>
    <property type="evidence" value="ECO:0007669"/>
    <property type="project" value="TreeGrafter"/>
</dbReference>
<feature type="DNA-binding region" description="OmpR/PhoB-type" evidence="7">
    <location>
        <begin position="124"/>
        <end position="222"/>
    </location>
</feature>
<keyword evidence="1 6" id="KW-0597">Phosphoprotein</keyword>
<evidence type="ECO:0000256" key="3">
    <source>
        <dbReference type="ARBA" id="ARBA00023015"/>
    </source>
</evidence>
<dbReference type="GO" id="GO:0000156">
    <property type="term" value="F:phosphorelay response regulator activity"/>
    <property type="evidence" value="ECO:0007669"/>
    <property type="project" value="TreeGrafter"/>
</dbReference>
<dbReference type="CDD" id="cd19935">
    <property type="entry name" value="REC_OmpR_CusR-like"/>
    <property type="match status" value="1"/>
</dbReference>
<dbReference type="EMBL" id="ASGY01000023">
    <property type="protein sequence ID" value="KGE69433.1"/>
    <property type="molecule type" value="Genomic_DNA"/>
</dbReference>
<dbReference type="RefSeq" id="WP_010213373.1">
    <property type="nucleotide sequence ID" value="NZ_ASGY01000023.1"/>
</dbReference>
<evidence type="ECO:0000259" key="8">
    <source>
        <dbReference type="PROSITE" id="PS50110"/>
    </source>
</evidence>
<name>A0A0A1Z5E1_PSEFL</name>
<keyword evidence="3" id="KW-0805">Transcription regulation</keyword>
<dbReference type="InterPro" id="IPR006291">
    <property type="entry name" value="CusR-like"/>
</dbReference>
<dbReference type="CDD" id="cd00383">
    <property type="entry name" value="trans_reg_C"/>
    <property type="match status" value="1"/>
</dbReference>
<dbReference type="Pfam" id="PF00072">
    <property type="entry name" value="Response_reg"/>
    <property type="match status" value="1"/>
</dbReference>
<dbReference type="NCBIfam" id="TIGR01387">
    <property type="entry name" value="cztR_silR_copR"/>
    <property type="match status" value="1"/>
</dbReference>
<keyword evidence="4 7" id="KW-0238">DNA-binding</keyword>
<keyword evidence="2" id="KW-0902">Two-component regulatory system</keyword>
<dbReference type="Gene3D" id="1.10.10.10">
    <property type="entry name" value="Winged helix-like DNA-binding domain superfamily/Winged helix DNA-binding domain"/>
    <property type="match status" value="1"/>
</dbReference>
<dbReference type="GeneID" id="45621336"/>
<accession>A0A0A1Z5E1</accession>
<evidence type="ECO:0000256" key="2">
    <source>
        <dbReference type="ARBA" id="ARBA00023012"/>
    </source>
</evidence>
<evidence type="ECO:0000313" key="10">
    <source>
        <dbReference type="EMBL" id="KGE69433.1"/>
    </source>
</evidence>
<organism evidence="10 11">
    <name type="scientific">Pseudomonas fluorescens LMG 5329</name>
    <dbReference type="NCBI Taxonomy" id="1324332"/>
    <lineage>
        <taxon>Bacteria</taxon>
        <taxon>Pseudomonadati</taxon>
        <taxon>Pseudomonadota</taxon>
        <taxon>Gammaproteobacteria</taxon>
        <taxon>Pseudomonadales</taxon>
        <taxon>Pseudomonadaceae</taxon>
        <taxon>Pseudomonas</taxon>
    </lineage>
</organism>
<keyword evidence="5" id="KW-0804">Transcription</keyword>
<dbReference type="GO" id="GO:0032993">
    <property type="term" value="C:protein-DNA complex"/>
    <property type="evidence" value="ECO:0007669"/>
    <property type="project" value="TreeGrafter"/>
</dbReference>
<sequence length="224" mass="25690">MRILVVEDEQKTADYLQQGLTESGYVVDCAASGIDGLHLARQHSYELVILDVNLPNTDGWEVLEQLRRDGNQRVMMLTARGRLADKIKGLDMGADDYLVKPFEFPELLARVRTLLRRSEHIPLPDVLRVSDLELDPRRHRAYRGNRRIDLTTKEFALLHVLMRQAGEVMTRTQIISLVWDMNFDCDTNVVEVSISRLRAKVDDQSEVKLIHTIRGVGYVLEARP</sequence>
<dbReference type="InterPro" id="IPR036388">
    <property type="entry name" value="WH-like_DNA-bd_sf"/>
</dbReference>
<evidence type="ECO:0000256" key="4">
    <source>
        <dbReference type="ARBA" id="ARBA00023125"/>
    </source>
</evidence>
<dbReference type="SUPFAM" id="SSF52172">
    <property type="entry name" value="CheY-like"/>
    <property type="match status" value="1"/>
</dbReference>
<protein>
    <submittedName>
        <fullName evidence="10">Transcriptional regulator</fullName>
    </submittedName>
</protein>
<feature type="modified residue" description="4-aspartylphosphate" evidence="6">
    <location>
        <position position="51"/>
    </location>
</feature>
<dbReference type="Proteomes" id="UP000030060">
    <property type="component" value="Unassembled WGS sequence"/>
</dbReference>
<proteinExistence type="predicted"/>
<dbReference type="Gene3D" id="6.10.250.690">
    <property type="match status" value="1"/>
</dbReference>
<dbReference type="FunFam" id="1.10.10.10:FF:000005">
    <property type="entry name" value="Two-component system response regulator"/>
    <property type="match status" value="1"/>
</dbReference>
<dbReference type="PANTHER" id="PTHR48111:SF41">
    <property type="entry name" value="TRANSCRIPTIONAL REGULATORY PROTEIN CUSR-RELATED"/>
    <property type="match status" value="1"/>
</dbReference>
<dbReference type="SMART" id="SM00862">
    <property type="entry name" value="Trans_reg_C"/>
    <property type="match status" value="1"/>
</dbReference>
<feature type="domain" description="Response regulatory" evidence="8">
    <location>
        <begin position="2"/>
        <end position="115"/>
    </location>
</feature>
<evidence type="ECO:0000259" key="9">
    <source>
        <dbReference type="PROSITE" id="PS51755"/>
    </source>
</evidence>
<dbReference type="GO" id="GO:0006355">
    <property type="term" value="P:regulation of DNA-templated transcription"/>
    <property type="evidence" value="ECO:0007669"/>
    <property type="project" value="InterPro"/>
</dbReference>
<dbReference type="GO" id="GO:0000976">
    <property type="term" value="F:transcription cis-regulatory region binding"/>
    <property type="evidence" value="ECO:0007669"/>
    <property type="project" value="TreeGrafter"/>
</dbReference>
<reference evidence="10 11" key="1">
    <citation type="journal article" date="2013" name="Genome Announc.">
        <title>Draft Genome Sequence of Pseudomonas fluorescens LMG 5329, a White Line-Inducing Principle-Producing Bioindicator for the Mushroom Pathogen Pseudomonas tolaasii.</title>
        <authorList>
            <person name="Ghequire M.G."/>
            <person name="Rokni-Zadeh H."/>
            <person name="Zarrineh P."/>
            <person name="De Mot R."/>
        </authorList>
    </citation>
    <scope>NUCLEOTIDE SEQUENCE [LARGE SCALE GENOMIC DNA]</scope>
    <source>
        <strain evidence="10 11">LMG 5329</strain>
    </source>
</reference>
<dbReference type="PROSITE" id="PS51755">
    <property type="entry name" value="OMPR_PHOB"/>
    <property type="match status" value="1"/>
</dbReference>
<dbReference type="InterPro" id="IPR001789">
    <property type="entry name" value="Sig_transdc_resp-reg_receiver"/>
</dbReference>
<gene>
    <name evidence="10" type="ORF">K814_0102770</name>
</gene>
<evidence type="ECO:0000256" key="6">
    <source>
        <dbReference type="PROSITE-ProRule" id="PRU00169"/>
    </source>
</evidence>
<dbReference type="FunFam" id="3.40.50.2300:FF:000001">
    <property type="entry name" value="DNA-binding response regulator PhoB"/>
    <property type="match status" value="1"/>
</dbReference>
<comment type="caution">
    <text evidence="10">The sequence shown here is derived from an EMBL/GenBank/DDBJ whole genome shotgun (WGS) entry which is preliminary data.</text>
</comment>
<feature type="domain" description="OmpR/PhoB-type" evidence="9">
    <location>
        <begin position="124"/>
        <end position="222"/>
    </location>
</feature>
<evidence type="ECO:0000256" key="7">
    <source>
        <dbReference type="PROSITE-ProRule" id="PRU01091"/>
    </source>
</evidence>
<dbReference type="OrthoDB" id="9802426at2"/>
<dbReference type="InterPro" id="IPR011006">
    <property type="entry name" value="CheY-like_superfamily"/>
</dbReference>
<dbReference type="InterPro" id="IPR039420">
    <property type="entry name" value="WalR-like"/>
</dbReference>
<dbReference type="PROSITE" id="PS50110">
    <property type="entry name" value="RESPONSE_REGULATORY"/>
    <property type="match status" value="1"/>
</dbReference>